<evidence type="ECO:0000313" key="5">
    <source>
        <dbReference type="EMBL" id="PTM55060.1"/>
    </source>
</evidence>
<dbReference type="SUPFAM" id="SSF48008">
    <property type="entry name" value="GntR ligand-binding domain-like"/>
    <property type="match status" value="1"/>
</dbReference>
<dbReference type="PROSITE" id="PS50949">
    <property type="entry name" value="HTH_GNTR"/>
    <property type="match status" value="1"/>
</dbReference>
<reference evidence="5 6" key="1">
    <citation type="submission" date="2018-04" db="EMBL/GenBank/DDBJ databases">
        <title>Genomic Encyclopedia of Archaeal and Bacterial Type Strains, Phase II (KMG-II): from individual species to whole genera.</title>
        <authorList>
            <person name="Goeker M."/>
        </authorList>
    </citation>
    <scope>NUCLEOTIDE SEQUENCE [LARGE SCALE GENOMIC DNA]</scope>
    <source>
        <strain evidence="5 6">DSM 25521</strain>
    </source>
</reference>
<dbReference type="GO" id="GO:0003677">
    <property type="term" value="F:DNA binding"/>
    <property type="evidence" value="ECO:0007669"/>
    <property type="project" value="UniProtKB-KW"/>
</dbReference>
<dbReference type="PANTHER" id="PTHR43537">
    <property type="entry name" value="TRANSCRIPTIONAL REGULATOR, GNTR FAMILY"/>
    <property type="match status" value="1"/>
</dbReference>
<dbReference type="Pfam" id="PF07729">
    <property type="entry name" value="FCD"/>
    <property type="match status" value="1"/>
</dbReference>
<evidence type="ECO:0000259" key="4">
    <source>
        <dbReference type="PROSITE" id="PS50949"/>
    </source>
</evidence>
<name>A0A2T4Z2Q5_9HYPH</name>
<proteinExistence type="predicted"/>
<dbReference type="Gene3D" id="1.10.10.10">
    <property type="entry name" value="Winged helix-like DNA-binding domain superfamily/Winged helix DNA-binding domain"/>
    <property type="match status" value="1"/>
</dbReference>
<dbReference type="RefSeq" id="WP_108177904.1">
    <property type="nucleotide sequence ID" value="NZ_JAIESU010000001.1"/>
</dbReference>
<dbReference type="SMART" id="SM00895">
    <property type="entry name" value="FCD"/>
    <property type="match status" value="1"/>
</dbReference>
<dbReference type="InterPro" id="IPR011711">
    <property type="entry name" value="GntR_C"/>
</dbReference>
<keyword evidence="3" id="KW-0804">Transcription</keyword>
<keyword evidence="1" id="KW-0805">Transcription regulation</keyword>
<evidence type="ECO:0000256" key="3">
    <source>
        <dbReference type="ARBA" id="ARBA00023163"/>
    </source>
</evidence>
<dbReference type="InterPro" id="IPR036390">
    <property type="entry name" value="WH_DNA-bd_sf"/>
</dbReference>
<dbReference type="CDD" id="cd07377">
    <property type="entry name" value="WHTH_GntR"/>
    <property type="match status" value="1"/>
</dbReference>
<dbReference type="AlphaFoldDB" id="A0A2T4Z2Q5"/>
<dbReference type="InterPro" id="IPR000524">
    <property type="entry name" value="Tscrpt_reg_HTH_GntR"/>
</dbReference>
<dbReference type="InterPro" id="IPR008920">
    <property type="entry name" value="TF_FadR/GntR_C"/>
</dbReference>
<keyword evidence="2" id="KW-0238">DNA-binding</keyword>
<dbReference type="Proteomes" id="UP000241808">
    <property type="component" value="Unassembled WGS sequence"/>
</dbReference>
<dbReference type="GO" id="GO:0003700">
    <property type="term" value="F:DNA-binding transcription factor activity"/>
    <property type="evidence" value="ECO:0007669"/>
    <property type="project" value="InterPro"/>
</dbReference>
<dbReference type="Gene3D" id="1.20.120.530">
    <property type="entry name" value="GntR ligand-binding domain-like"/>
    <property type="match status" value="1"/>
</dbReference>
<keyword evidence="6" id="KW-1185">Reference proteome</keyword>
<evidence type="ECO:0000313" key="6">
    <source>
        <dbReference type="Proteomes" id="UP000241808"/>
    </source>
</evidence>
<gene>
    <name evidence="5" type="ORF">C8P69_105212</name>
</gene>
<organism evidence="5 6">
    <name type="scientific">Phreatobacter oligotrophus</name>
    <dbReference type="NCBI Taxonomy" id="1122261"/>
    <lineage>
        <taxon>Bacteria</taxon>
        <taxon>Pseudomonadati</taxon>
        <taxon>Pseudomonadota</taxon>
        <taxon>Alphaproteobacteria</taxon>
        <taxon>Hyphomicrobiales</taxon>
        <taxon>Phreatobacteraceae</taxon>
        <taxon>Phreatobacter</taxon>
    </lineage>
</organism>
<accession>A0A2T4Z2Q5</accession>
<dbReference type="OrthoDB" id="9810548at2"/>
<dbReference type="SUPFAM" id="SSF46785">
    <property type="entry name" value="Winged helix' DNA-binding domain"/>
    <property type="match status" value="1"/>
</dbReference>
<dbReference type="Pfam" id="PF00392">
    <property type="entry name" value="GntR"/>
    <property type="match status" value="1"/>
</dbReference>
<dbReference type="PANTHER" id="PTHR43537:SF41">
    <property type="entry name" value="TRANSCRIPTIONAL REGULATORY PROTEIN"/>
    <property type="match status" value="1"/>
</dbReference>
<evidence type="ECO:0000256" key="2">
    <source>
        <dbReference type="ARBA" id="ARBA00023125"/>
    </source>
</evidence>
<comment type="caution">
    <text evidence="5">The sequence shown here is derived from an EMBL/GenBank/DDBJ whole genome shotgun (WGS) entry which is preliminary data.</text>
</comment>
<dbReference type="SMART" id="SM00345">
    <property type="entry name" value="HTH_GNTR"/>
    <property type="match status" value="1"/>
</dbReference>
<sequence length="219" mass="24050">MTAPLKHRTLSAAIVDRLRTAILDGSHPAGTQLRQDALAETYGVSRIPVREALFQLEAEGFVRIVPHKGAIVSELSFDEVNDVFDLRALLEPRMLASSAPRFDADDFAGLDAIQARFEAAIAAGDVAQWGAINAEFHLALYAKANQPRTQSIVVALLQTSDRYTRVQLSNTEAMGVAELEHAELIRLCRAGAFVEAGRFLVHHIEAVRRDLLRVLARTT</sequence>
<dbReference type="InterPro" id="IPR036388">
    <property type="entry name" value="WH-like_DNA-bd_sf"/>
</dbReference>
<dbReference type="EMBL" id="PZZL01000005">
    <property type="protein sequence ID" value="PTM55060.1"/>
    <property type="molecule type" value="Genomic_DNA"/>
</dbReference>
<dbReference type="PRINTS" id="PR00035">
    <property type="entry name" value="HTHGNTR"/>
</dbReference>
<evidence type="ECO:0000256" key="1">
    <source>
        <dbReference type="ARBA" id="ARBA00023015"/>
    </source>
</evidence>
<feature type="domain" description="HTH gntR-type" evidence="4">
    <location>
        <begin position="8"/>
        <end position="75"/>
    </location>
</feature>
<protein>
    <submittedName>
        <fullName evidence="5">GntR family transcriptional regulator</fullName>
    </submittedName>
</protein>